<proteinExistence type="predicted"/>
<keyword evidence="2" id="KW-1185">Reference proteome</keyword>
<dbReference type="Proteomes" id="UP001321479">
    <property type="component" value="Segment"/>
</dbReference>
<accession>A0ABM7NS81</accession>
<organism evidence="1 2">
    <name type="scientific">Cotonvirus japonicus</name>
    <dbReference type="NCBI Taxonomy" id="2811091"/>
    <lineage>
        <taxon>Viruses</taxon>
        <taxon>Varidnaviria</taxon>
        <taxon>Bamfordvirae</taxon>
        <taxon>Nucleocytoviricota</taxon>
        <taxon>Megaviricetes</taxon>
        <taxon>Imitervirales</taxon>
        <taxon>Mimiviridae</taxon>
        <taxon>Megamimivirinae</taxon>
        <taxon>Cotonvirus</taxon>
        <taxon>Cotonvirus japonicum</taxon>
    </lineage>
</organism>
<dbReference type="EMBL" id="AP024483">
    <property type="protein sequence ID" value="BCS82966.1"/>
    <property type="molecule type" value="Genomic_DNA"/>
</dbReference>
<protein>
    <recommendedName>
        <fullName evidence="3">DUF5672 domain-containing protein</fullName>
    </recommendedName>
</protein>
<reference evidence="1 2" key="1">
    <citation type="submission" date="2021-02" db="EMBL/GenBank/DDBJ databases">
        <title>Cotonvirus japonicus, which uses Golgi apparatus of host cells for its virion factory, phylogenetically links tailed tupanvirus and icosahedral mimivirus.</title>
        <authorList>
            <person name="Takahashi H."/>
            <person name="Fukaya S."/>
            <person name="Song C."/>
            <person name="Murata K."/>
            <person name="Takemura M."/>
        </authorList>
    </citation>
    <scope>NUCLEOTIDE SEQUENCE [LARGE SCALE GENOMIC DNA]</scope>
</reference>
<evidence type="ECO:0008006" key="3">
    <source>
        <dbReference type="Google" id="ProtNLM"/>
    </source>
</evidence>
<name>A0ABM7NS81_9VIRU</name>
<dbReference type="GeneID" id="80558171"/>
<dbReference type="RefSeq" id="YP_010841574.1">
    <property type="nucleotide sequence ID" value="NC_079139.1"/>
</dbReference>
<sequence length="251" mass="30113">MYSSNTYNIKSVVIFKTHIWSKEIENFVVKLLAETKSCDTDFYVVIHDENNSVFPLILNSQIKDICLIIKESEIRSIYETGFYDMWLSNHWILMWFYQKYRKLYNYFWSMEYDVRICGDSSLIWTHQSDHDFLYTMGNYSNPKNKYNNHYTGKILSDTTKYHGYLQLARYSNKLLEYLDSNYKLGENGQDEMITFSLINFGKFTKSKEFLQKLIRGTWTWQASYSCTNKKIYVNLINRTPKNQVFILHPIK</sequence>
<evidence type="ECO:0000313" key="1">
    <source>
        <dbReference type="EMBL" id="BCS82966.1"/>
    </source>
</evidence>
<evidence type="ECO:0000313" key="2">
    <source>
        <dbReference type="Proteomes" id="UP001321479"/>
    </source>
</evidence>